<keyword evidence="4" id="KW-1185">Reference proteome</keyword>
<reference evidence="3" key="2">
    <citation type="journal article" date="2021" name="Genome Biol. Evol.">
        <title>Developing a high-quality reference genome for a parasitic bivalve with doubly uniparental inheritance (Bivalvia: Unionida).</title>
        <authorList>
            <person name="Smith C.H."/>
        </authorList>
    </citation>
    <scope>NUCLEOTIDE SEQUENCE</scope>
    <source>
        <strain evidence="3">CHS0354</strain>
        <tissue evidence="3">Mantle</tissue>
    </source>
</reference>
<dbReference type="AlphaFoldDB" id="A0AAE0WDM1"/>
<keyword evidence="1" id="KW-0812">Transmembrane</keyword>
<feature type="signal peptide" evidence="2">
    <location>
        <begin position="1"/>
        <end position="30"/>
    </location>
</feature>
<keyword evidence="2" id="KW-0732">Signal</keyword>
<name>A0AAE0WDM1_9BIVA</name>
<sequence length="339" mass="38769">MAFIPRNMSTTNFYILFFFICIQLDPLAGGHDQTNHMGSISSEAQRDGIKKLCYSEDEQLTSNISPIQRPVLFGVGTCGELSILETHVYFTRYHINTASHYSRLSDSITGNVHKHYKNKTDILYFPRRVYIGYLHHSMGEFSILGIENLFARTSDGTSHNISYKLDGKGCEDFKLNTFQNNGREELFVKYRHHMPDKKYHLTVLAEELDGRKGHTHLWIYPSRSLLKIDAVKFHIENITNRDISNDINSTNRCLALDIDQKGSRRKDRFLDNLKLKVFIRATVIFVPLCLTLLLTNIIMCLHSYGLTKQPSLNNLGIAITVNHNIPNKGECLVKESTAV</sequence>
<feature type="chain" id="PRO_5042062107" evidence="2">
    <location>
        <begin position="31"/>
        <end position="339"/>
    </location>
</feature>
<comment type="caution">
    <text evidence="3">The sequence shown here is derived from an EMBL/GenBank/DDBJ whole genome shotgun (WGS) entry which is preliminary data.</text>
</comment>
<feature type="transmembrane region" description="Helical" evidence="1">
    <location>
        <begin position="277"/>
        <end position="301"/>
    </location>
</feature>
<dbReference type="Proteomes" id="UP001195483">
    <property type="component" value="Unassembled WGS sequence"/>
</dbReference>
<keyword evidence="1" id="KW-0472">Membrane</keyword>
<evidence type="ECO:0000313" key="3">
    <source>
        <dbReference type="EMBL" id="KAK3609480.1"/>
    </source>
</evidence>
<reference evidence="3" key="3">
    <citation type="submission" date="2023-05" db="EMBL/GenBank/DDBJ databases">
        <authorList>
            <person name="Smith C.H."/>
        </authorList>
    </citation>
    <scope>NUCLEOTIDE SEQUENCE</scope>
    <source>
        <strain evidence="3">CHS0354</strain>
        <tissue evidence="3">Mantle</tissue>
    </source>
</reference>
<gene>
    <name evidence="3" type="ORF">CHS0354_022238</name>
</gene>
<evidence type="ECO:0000256" key="1">
    <source>
        <dbReference type="SAM" id="Phobius"/>
    </source>
</evidence>
<organism evidence="3 4">
    <name type="scientific">Potamilus streckersoni</name>
    <dbReference type="NCBI Taxonomy" id="2493646"/>
    <lineage>
        <taxon>Eukaryota</taxon>
        <taxon>Metazoa</taxon>
        <taxon>Spiralia</taxon>
        <taxon>Lophotrochozoa</taxon>
        <taxon>Mollusca</taxon>
        <taxon>Bivalvia</taxon>
        <taxon>Autobranchia</taxon>
        <taxon>Heteroconchia</taxon>
        <taxon>Palaeoheterodonta</taxon>
        <taxon>Unionida</taxon>
        <taxon>Unionoidea</taxon>
        <taxon>Unionidae</taxon>
        <taxon>Ambleminae</taxon>
        <taxon>Lampsilini</taxon>
        <taxon>Potamilus</taxon>
    </lineage>
</organism>
<evidence type="ECO:0000313" key="4">
    <source>
        <dbReference type="Proteomes" id="UP001195483"/>
    </source>
</evidence>
<dbReference type="EMBL" id="JAEAOA010001348">
    <property type="protein sequence ID" value="KAK3609480.1"/>
    <property type="molecule type" value="Genomic_DNA"/>
</dbReference>
<protein>
    <submittedName>
        <fullName evidence="3">Uncharacterized protein</fullName>
    </submittedName>
</protein>
<reference evidence="3" key="1">
    <citation type="journal article" date="2021" name="Genome Biol. Evol.">
        <title>A High-Quality Reference Genome for a Parasitic Bivalve with Doubly Uniparental Inheritance (Bivalvia: Unionida).</title>
        <authorList>
            <person name="Smith C.H."/>
        </authorList>
    </citation>
    <scope>NUCLEOTIDE SEQUENCE</scope>
    <source>
        <strain evidence="3">CHS0354</strain>
    </source>
</reference>
<proteinExistence type="predicted"/>
<evidence type="ECO:0000256" key="2">
    <source>
        <dbReference type="SAM" id="SignalP"/>
    </source>
</evidence>
<accession>A0AAE0WDM1</accession>
<keyword evidence="1" id="KW-1133">Transmembrane helix</keyword>